<evidence type="ECO:0000313" key="2">
    <source>
        <dbReference type="Proteomes" id="UP000325507"/>
    </source>
</evidence>
<name>A0A5J6DAF4_9CAUD</name>
<reference evidence="1 2" key="1">
    <citation type="submission" date="2019-07" db="EMBL/GenBank/DDBJ databases">
        <title>Complete genome sequence of bacteriophage infecting Erwinia pyrifoliae.</title>
        <authorList>
            <person name="Kim S.G."/>
            <person name="Park S.C."/>
        </authorList>
    </citation>
    <scope>NUCLEOTIDE SEQUENCE [LARGE SCALE GENOMIC DNA]</scope>
</reference>
<proteinExistence type="predicted"/>
<sequence length="43" mass="4866">MATPFYPSRKDVLTDGTKRQIVTHNEIGVRLCGWQPPNKKNPA</sequence>
<keyword evidence="2" id="KW-1185">Reference proteome</keyword>
<evidence type="ECO:0000313" key="1">
    <source>
        <dbReference type="EMBL" id="QEQ94787.1"/>
    </source>
</evidence>
<organism evidence="1 2">
    <name type="scientific">Erwinia phage pEp_SNUABM_08</name>
    <dbReference type="NCBI Taxonomy" id="2593268"/>
    <lineage>
        <taxon>Viruses</taxon>
        <taxon>Duplodnaviria</taxon>
        <taxon>Heunggongvirae</taxon>
        <taxon>Uroviricota</taxon>
        <taxon>Caudoviricetes</taxon>
        <taxon>Casjensviridae</taxon>
        <taxon>Gwanakrovirus</taxon>
        <taxon>Gwanakrovirus SNUABM08</taxon>
    </lineage>
</organism>
<accession>A0A5J6DAF4</accession>
<dbReference type="EMBL" id="MN184886">
    <property type="protein sequence ID" value="QEQ94787.1"/>
    <property type="molecule type" value="Genomic_DNA"/>
</dbReference>
<gene>
    <name evidence="1" type="ORF">pEpSNUABM08_40</name>
</gene>
<protein>
    <submittedName>
        <fullName evidence="1">Uncharacterized protein</fullName>
    </submittedName>
</protein>
<dbReference type="Proteomes" id="UP000325507">
    <property type="component" value="Segment"/>
</dbReference>